<evidence type="ECO:0000313" key="2">
    <source>
        <dbReference type="EMBL" id="MCT7361060.1"/>
    </source>
</evidence>
<dbReference type="Proteomes" id="UP001147830">
    <property type="component" value="Unassembled WGS sequence"/>
</dbReference>
<feature type="domain" description="DUF58" evidence="1">
    <location>
        <begin position="72"/>
        <end position="282"/>
    </location>
</feature>
<reference evidence="2" key="1">
    <citation type="journal article" date="2022" name="Front. Microbiol.">
        <title>Genome-based taxonomic rearrangement of Oceanobacter-related bacteria including the description of Thalassolituus hydrocarbonoclasticus sp. nov. and Thalassolituus pacificus sp. nov. and emended description of the genus Thalassolituus.</title>
        <authorList>
            <person name="Dong C."/>
            <person name="Wei L."/>
            <person name="Wang J."/>
            <person name="Lai Q."/>
            <person name="Huang Z."/>
            <person name="Shao Z."/>
        </authorList>
    </citation>
    <scope>NUCLEOTIDE SEQUENCE</scope>
    <source>
        <strain evidence="2">59MF3M-4</strain>
    </source>
</reference>
<organism evidence="2 3">
    <name type="scientific">Thalassolituus pacificus</name>
    <dbReference type="NCBI Taxonomy" id="2975440"/>
    <lineage>
        <taxon>Bacteria</taxon>
        <taxon>Pseudomonadati</taxon>
        <taxon>Pseudomonadota</taxon>
        <taxon>Gammaproteobacteria</taxon>
        <taxon>Oceanospirillales</taxon>
        <taxon>Oceanospirillaceae</taxon>
        <taxon>Thalassolituus</taxon>
    </lineage>
</organism>
<dbReference type="InterPro" id="IPR036465">
    <property type="entry name" value="vWFA_dom_sf"/>
</dbReference>
<dbReference type="AlphaFoldDB" id="A0A9X2WJ45"/>
<dbReference type="PANTHER" id="PTHR33608:SF12">
    <property type="entry name" value="DUF58 DOMAIN-CONTAINING PROTEIN"/>
    <property type="match status" value="1"/>
</dbReference>
<dbReference type="InterPro" id="IPR002881">
    <property type="entry name" value="DUF58"/>
</dbReference>
<gene>
    <name evidence="2" type="ORF">NYR02_18730</name>
</gene>
<keyword evidence="3" id="KW-1185">Reference proteome</keyword>
<sequence>MVQDVFSQRQQTQAAALHSGQFSAGAEILPANLVQLRTLARQLPLHKQKKVLNDLAGSHASAIRGRGLDYAEVREYQAGDDIRAMDWRVTARTGDAHVKVFREEKERPVLLVCDLRAGMRFGSRRALKQVVAADLTALFAWAALEHGDRIGALLFNDEQETDLRPKTGRKQVLQLLSELPALPASAAVEPQQRMQQICRHLRRIARPGSAIYFISDWAGFDAECEQQLHAVTRHCDLVAIHISDPLEAELPPPGLYTLSDGQQRLSLDSTTSAQRHDYHQAFSDRLSLLQQQLQRIKVPLITLSTSDADPLPLLRQGLGLGMLSRASGGKRGA</sequence>
<dbReference type="SUPFAM" id="SSF53300">
    <property type="entry name" value="vWA-like"/>
    <property type="match status" value="1"/>
</dbReference>
<name>A0A9X2WJ45_9GAMM</name>
<comment type="caution">
    <text evidence="2">The sequence shown here is derived from an EMBL/GenBank/DDBJ whole genome shotgun (WGS) entry which is preliminary data.</text>
</comment>
<accession>A0A9X2WJ45</accession>
<dbReference type="PANTHER" id="PTHR33608">
    <property type="entry name" value="BLL2464 PROTEIN"/>
    <property type="match status" value="1"/>
</dbReference>
<evidence type="ECO:0000313" key="3">
    <source>
        <dbReference type="Proteomes" id="UP001147830"/>
    </source>
</evidence>
<protein>
    <submittedName>
        <fullName evidence="2">DUF58 domain-containing protein</fullName>
    </submittedName>
</protein>
<reference evidence="2" key="2">
    <citation type="submission" date="2022-08" db="EMBL/GenBank/DDBJ databases">
        <authorList>
            <person name="Dong C."/>
        </authorList>
    </citation>
    <scope>NUCLEOTIDE SEQUENCE</scope>
    <source>
        <strain evidence="2">59MF3M-4</strain>
    </source>
</reference>
<proteinExistence type="predicted"/>
<dbReference type="Pfam" id="PF01882">
    <property type="entry name" value="DUF58"/>
    <property type="match status" value="1"/>
</dbReference>
<dbReference type="RefSeq" id="WP_260977891.1">
    <property type="nucleotide sequence ID" value="NZ_JAOANI010000031.1"/>
</dbReference>
<evidence type="ECO:0000259" key="1">
    <source>
        <dbReference type="Pfam" id="PF01882"/>
    </source>
</evidence>
<dbReference type="EMBL" id="JAOANI010000031">
    <property type="protein sequence ID" value="MCT7361060.1"/>
    <property type="molecule type" value="Genomic_DNA"/>
</dbReference>